<feature type="transmembrane region" description="Helical" evidence="6">
    <location>
        <begin position="322"/>
        <end position="343"/>
    </location>
</feature>
<feature type="transmembrane region" description="Helical" evidence="6">
    <location>
        <begin position="719"/>
        <end position="743"/>
    </location>
</feature>
<evidence type="ECO:0000259" key="8">
    <source>
        <dbReference type="Pfam" id="PF12704"/>
    </source>
</evidence>
<name>A0A1H7QWZ1_9SPHI</name>
<evidence type="ECO:0000313" key="9">
    <source>
        <dbReference type="EMBL" id="SEL52496.1"/>
    </source>
</evidence>
<dbReference type="Proteomes" id="UP000198916">
    <property type="component" value="Unassembled WGS sequence"/>
</dbReference>
<keyword evidence="4 6" id="KW-1133">Transmembrane helix</keyword>
<dbReference type="Pfam" id="PF02687">
    <property type="entry name" value="FtsX"/>
    <property type="match status" value="2"/>
</dbReference>
<dbReference type="Pfam" id="PF12704">
    <property type="entry name" value="MacB_PCD"/>
    <property type="match status" value="2"/>
</dbReference>
<keyword evidence="3 6" id="KW-0812">Transmembrane</keyword>
<dbReference type="InterPro" id="IPR025857">
    <property type="entry name" value="MacB_PCD"/>
</dbReference>
<feature type="domain" description="ABC3 transporter permease C-terminal" evidence="7">
    <location>
        <begin position="327"/>
        <end position="440"/>
    </location>
</feature>
<reference evidence="10" key="1">
    <citation type="submission" date="2016-10" db="EMBL/GenBank/DDBJ databases">
        <authorList>
            <person name="Varghese N."/>
            <person name="Submissions S."/>
        </authorList>
    </citation>
    <scope>NUCLEOTIDE SEQUENCE [LARGE SCALE GENOMIC DNA]</scope>
    <source>
        <strain evidence="10">Jip14</strain>
    </source>
</reference>
<dbReference type="PANTHER" id="PTHR30572">
    <property type="entry name" value="MEMBRANE COMPONENT OF TRANSPORTER-RELATED"/>
    <property type="match status" value="1"/>
</dbReference>
<evidence type="ECO:0000256" key="2">
    <source>
        <dbReference type="ARBA" id="ARBA00022475"/>
    </source>
</evidence>
<keyword evidence="10" id="KW-1185">Reference proteome</keyword>
<evidence type="ECO:0000256" key="4">
    <source>
        <dbReference type="ARBA" id="ARBA00022989"/>
    </source>
</evidence>
<dbReference type="GO" id="GO:0005886">
    <property type="term" value="C:plasma membrane"/>
    <property type="evidence" value="ECO:0007669"/>
    <property type="project" value="UniProtKB-SubCell"/>
</dbReference>
<dbReference type="STRING" id="332977.SAMN05421740_106158"/>
<feature type="transmembrane region" description="Helical" evidence="6">
    <location>
        <begin position="415"/>
        <end position="441"/>
    </location>
</feature>
<dbReference type="PANTHER" id="PTHR30572:SF18">
    <property type="entry name" value="ABC-TYPE MACROLIDE FAMILY EXPORT SYSTEM PERMEASE COMPONENT 2"/>
    <property type="match status" value="1"/>
</dbReference>
<feature type="domain" description="MacB-like periplasmic core" evidence="8">
    <location>
        <begin position="37"/>
        <end position="255"/>
    </location>
</feature>
<feature type="transmembrane region" description="Helical" evidence="6">
    <location>
        <begin position="805"/>
        <end position="825"/>
    </location>
</feature>
<keyword evidence="5 6" id="KW-0472">Membrane</keyword>
<accession>A0A1H7QWZ1</accession>
<feature type="transmembrane region" description="Helical" evidence="6">
    <location>
        <begin position="36"/>
        <end position="57"/>
    </location>
</feature>
<dbReference type="AlphaFoldDB" id="A0A1H7QWZ1"/>
<keyword evidence="2" id="KW-1003">Cell membrane</keyword>
<organism evidence="9 10">
    <name type="scientific">Parapedobacter koreensis</name>
    <dbReference type="NCBI Taxonomy" id="332977"/>
    <lineage>
        <taxon>Bacteria</taxon>
        <taxon>Pseudomonadati</taxon>
        <taxon>Bacteroidota</taxon>
        <taxon>Sphingobacteriia</taxon>
        <taxon>Sphingobacteriales</taxon>
        <taxon>Sphingobacteriaceae</taxon>
        <taxon>Parapedobacter</taxon>
    </lineage>
</organism>
<gene>
    <name evidence="9" type="ORF">SAMN05421740_106158</name>
</gene>
<evidence type="ECO:0000259" key="7">
    <source>
        <dbReference type="Pfam" id="PF02687"/>
    </source>
</evidence>
<comment type="subcellular location">
    <subcellularLocation>
        <location evidence="1">Cell membrane</location>
        <topology evidence="1">Multi-pass membrane protein</topology>
    </subcellularLocation>
</comment>
<feature type="transmembrane region" description="Helical" evidence="6">
    <location>
        <begin position="462"/>
        <end position="486"/>
    </location>
</feature>
<sequence>MFWRVTCGVPAISLLVMIRNYLKTAWRNAARNRAQAFINLFGLTLGMACVMLIALFIKHEYQYDRHFADADRIFRVNINGKMGEEEFYAGYTPPPAGRTLVETFPEIESYTRLYRPGQQIVHAGEDTNQEARFNEQGILGVDSNFLQVLTYPLRVGDRSTCLSDPHSIVLTEAMAKKYFGDTAPVGQSLFIEGDEQPYTVTGVVAYTPFPSSLTFDFLIPITNAENVRYFDWSWVWLNVATYVKSKDQVPTDAAAIKRLEAKFPAMMRQHAVSAFKRIGQPYDEFLKKGGKWDLSLQPLLDVHLYSADITSAVTDQGSIKTVYFFAIIALFILLLACVNFMNLSTAGASKRAKEIGVRKVIGSTRQQVARQFFAEALILSLLACMMALALVYWTLPYFNQIADKSIAFEMLWSAGGWVYVALLALVCTLLAGSYPAFYLSAFKPVAVLKGQKTSASSAGNKGIRSGLIVFQFTISIALVICTLVVYQQLKYTQIHDLGLDKENVLVISNSERLGSQQGSFKEELKGLSMVKNASITTSLPGRGAFGDFYVPLPSAGDEPVAKDITLNSYLTDADFIETMGISLVVGRNFTDGYDDTRTVLINETAAKRMGYKNPIGKFIKYPGGNAAESYQIIGVMKDFHTESLHNPIQPFALFHESSHTYEEPFSNIAIRIMPGELSSTIQQISGLWQSFSPDAPLEYAFLREELAMQYASDQRTAEIIGIFSMLSIVIACIGLLGLVIFATQLRTKEIGIRKVLGATEGSIVRLLSKDFMKLIGLAILIASPIAWWAMNNWLEDFAYRITMEWWMFAAAGFTALAIAMATVGFQAVKAAMANPVESLRDE</sequence>
<dbReference type="EMBL" id="FNZR01000006">
    <property type="protein sequence ID" value="SEL52496.1"/>
    <property type="molecule type" value="Genomic_DNA"/>
</dbReference>
<dbReference type="GO" id="GO:0022857">
    <property type="term" value="F:transmembrane transporter activity"/>
    <property type="evidence" value="ECO:0007669"/>
    <property type="project" value="TreeGrafter"/>
</dbReference>
<feature type="transmembrane region" description="Helical" evidence="6">
    <location>
        <begin position="372"/>
        <end position="395"/>
    </location>
</feature>
<evidence type="ECO:0000256" key="6">
    <source>
        <dbReference type="SAM" id="Phobius"/>
    </source>
</evidence>
<dbReference type="InterPro" id="IPR003838">
    <property type="entry name" value="ABC3_permease_C"/>
</dbReference>
<proteinExistence type="predicted"/>
<protein>
    <submittedName>
        <fullName evidence="9">Putative ABC transport system permease protein</fullName>
    </submittedName>
</protein>
<feature type="domain" description="ABC3 transporter permease C-terminal" evidence="7">
    <location>
        <begin position="722"/>
        <end position="834"/>
    </location>
</feature>
<feature type="transmembrane region" description="Helical" evidence="6">
    <location>
        <begin position="771"/>
        <end position="790"/>
    </location>
</feature>
<feature type="domain" description="MacB-like periplasmic core" evidence="8">
    <location>
        <begin position="472"/>
        <end position="681"/>
    </location>
</feature>
<evidence type="ECO:0000256" key="1">
    <source>
        <dbReference type="ARBA" id="ARBA00004651"/>
    </source>
</evidence>
<evidence type="ECO:0000256" key="5">
    <source>
        <dbReference type="ARBA" id="ARBA00023136"/>
    </source>
</evidence>
<evidence type="ECO:0000256" key="3">
    <source>
        <dbReference type="ARBA" id="ARBA00022692"/>
    </source>
</evidence>
<evidence type="ECO:0000313" key="10">
    <source>
        <dbReference type="Proteomes" id="UP000198916"/>
    </source>
</evidence>
<dbReference type="InterPro" id="IPR050250">
    <property type="entry name" value="Macrolide_Exporter_MacB"/>
</dbReference>